<evidence type="ECO:0000313" key="2">
    <source>
        <dbReference type="Proteomes" id="UP000501602"/>
    </source>
</evidence>
<protein>
    <submittedName>
        <fullName evidence="1">Uncharacterized protein</fullName>
    </submittedName>
</protein>
<sequence>MRKTKCVVSKPVTSNSWGEIPTEKIMKADEAKFIHFTLLLTIAVHIKMQFGYRNCSGDRLISNLLQRFYNTANIHTPTLPAKHNHFRAQAHE</sequence>
<accession>A0A6H1UH33</accession>
<dbReference type="KEGG" id="fes:HER31_09570"/>
<dbReference type="AlphaFoldDB" id="A0A6H1UH33"/>
<organism evidence="1 2">
    <name type="scientific">Ferrimonas lipolytica</name>
    <dbReference type="NCBI Taxonomy" id="2724191"/>
    <lineage>
        <taxon>Bacteria</taxon>
        <taxon>Pseudomonadati</taxon>
        <taxon>Pseudomonadota</taxon>
        <taxon>Gammaproteobacteria</taxon>
        <taxon>Alteromonadales</taxon>
        <taxon>Ferrimonadaceae</taxon>
        <taxon>Ferrimonas</taxon>
    </lineage>
</organism>
<dbReference type="RefSeq" id="WP_168660363.1">
    <property type="nucleotide sequence ID" value="NZ_CP051180.1"/>
</dbReference>
<gene>
    <name evidence="1" type="ORF">HER31_09570</name>
</gene>
<name>A0A6H1UH33_9GAMM</name>
<proteinExistence type="predicted"/>
<keyword evidence="2" id="KW-1185">Reference proteome</keyword>
<dbReference type="Proteomes" id="UP000501602">
    <property type="component" value="Chromosome"/>
</dbReference>
<evidence type="ECO:0000313" key="1">
    <source>
        <dbReference type="EMBL" id="QIZ77102.1"/>
    </source>
</evidence>
<reference evidence="1 2" key="1">
    <citation type="submission" date="2020-04" db="EMBL/GenBank/DDBJ databases">
        <title>Ferrimonas sp. S7 isolated from sea water.</title>
        <authorList>
            <person name="Bae S.S."/>
            <person name="Baek K."/>
        </authorList>
    </citation>
    <scope>NUCLEOTIDE SEQUENCE [LARGE SCALE GENOMIC DNA]</scope>
    <source>
        <strain evidence="1 2">S7</strain>
    </source>
</reference>
<dbReference type="EMBL" id="CP051180">
    <property type="protein sequence ID" value="QIZ77102.1"/>
    <property type="molecule type" value="Genomic_DNA"/>
</dbReference>